<dbReference type="AlphaFoldDB" id="A0A2Z4YL95"/>
<proteinExistence type="predicted"/>
<sequence length="193" mass="21747">MRANTSASHAFGSTSLRRQVVITESMMAARSAPRWEPAKVQFRRPSAIPRLRGKGFAGRSQSFRNSLDHMEVSSSRARRRHRSSQFVNRLSAIQRPTLPTPDGVSLSLTFQRGLWSDRHGFTERNPTLAFSRASTDPGDMPQDGPIPEYHPQIPAYLRREYAPVRSRKRRESTNLDFASLTFDPAALPKPGCI</sequence>
<gene>
    <name evidence="1" type="ORF">DLJ82_3802</name>
</gene>
<evidence type="ECO:0000313" key="2">
    <source>
        <dbReference type="Proteomes" id="UP000251166"/>
    </source>
</evidence>
<reference evidence="1 2" key="1">
    <citation type="submission" date="2018-07" db="EMBL/GenBank/DDBJ databases">
        <title>Rhizobium leguminosarum strain:ATCC 14479 Genome sequencing and assembly.</title>
        <authorList>
            <person name="Chakraborty R."/>
        </authorList>
    </citation>
    <scope>NUCLEOTIDE SEQUENCE [LARGE SCALE GENOMIC DNA]</scope>
    <source>
        <strain evidence="1 2">ATCC 14479</strain>
    </source>
</reference>
<accession>A0A2Z4YL95</accession>
<organism evidence="1 2">
    <name type="scientific">Rhizobium leguminosarum</name>
    <dbReference type="NCBI Taxonomy" id="384"/>
    <lineage>
        <taxon>Bacteria</taxon>
        <taxon>Pseudomonadati</taxon>
        <taxon>Pseudomonadota</taxon>
        <taxon>Alphaproteobacteria</taxon>
        <taxon>Hyphomicrobiales</taxon>
        <taxon>Rhizobiaceae</taxon>
        <taxon>Rhizobium/Agrobacterium group</taxon>
        <taxon>Rhizobium</taxon>
    </lineage>
</organism>
<dbReference type="EMBL" id="CP030760">
    <property type="protein sequence ID" value="AXA41368.1"/>
    <property type="molecule type" value="Genomic_DNA"/>
</dbReference>
<evidence type="ECO:0000313" key="1">
    <source>
        <dbReference type="EMBL" id="AXA41368.1"/>
    </source>
</evidence>
<dbReference type="Proteomes" id="UP000251166">
    <property type="component" value="Chromosome"/>
</dbReference>
<name>A0A2Z4YL95_RHILE</name>
<protein>
    <submittedName>
        <fullName evidence="1">Uncharacterized protein</fullName>
    </submittedName>
</protein>